<dbReference type="Proteomes" id="UP000253201">
    <property type="component" value="Unassembled WGS sequence"/>
</dbReference>
<organism evidence="1 2">
    <name type="scientific">Pseudocitrobacter faecalis</name>
    <dbReference type="NCBI Taxonomy" id="1398493"/>
    <lineage>
        <taxon>Bacteria</taxon>
        <taxon>Pseudomonadati</taxon>
        <taxon>Pseudomonadota</taxon>
        <taxon>Gammaproteobacteria</taxon>
        <taxon>Enterobacterales</taxon>
        <taxon>Enterobacteriaceae</taxon>
        <taxon>Pseudocitrobacter</taxon>
    </lineage>
</organism>
<comment type="caution">
    <text evidence="1">The sequence shown here is derived from an EMBL/GenBank/DDBJ whole genome shotgun (WGS) entry which is preliminary data.</text>
</comment>
<reference evidence="1 2" key="1">
    <citation type="submission" date="2018-06" db="EMBL/GenBank/DDBJ databases">
        <title>Genomic Encyclopedia of Type Strains, Phase IV (KMG-IV): sequencing the most valuable type-strain genomes for metagenomic binning, comparative biology and taxonomic classification.</title>
        <authorList>
            <person name="Goeker M."/>
        </authorList>
    </citation>
    <scope>NUCLEOTIDE SEQUENCE [LARGE SCALE GENOMIC DNA]</scope>
    <source>
        <strain evidence="1 2">DSM 27453</strain>
    </source>
</reference>
<keyword evidence="2" id="KW-1185">Reference proteome</keyword>
<evidence type="ECO:0000313" key="2">
    <source>
        <dbReference type="Proteomes" id="UP000253201"/>
    </source>
</evidence>
<dbReference type="RefSeq" id="WP_113856843.1">
    <property type="nucleotide sequence ID" value="NZ_BNAA01000002.1"/>
</dbReference>
<evidence type="ECO:0000313" key="1">
    <source>
        <dbReference type="EMBL" id="RBP14654.1"/>
    </source>
</evidence>
<sequence>MTELNERVETIEKTIADLSLDLQASRIAITVLTSVINKMNGDPGYVTTLYEEEKSSAPLVKFNHPEQDGYEEKLTQKVLDLIGKTQ</sequence>
<gene>
    <name evidence="1" type="ORF">DFQ50_101123</name>
</gene>
<protein>
    <recommendedName>
        <fullName evidence="3">Phage protein</fullName>
    </recommendedName>
</protein>
<dbReference type="EMBL" id="QNRL01000001">
    <property type="protein sequence ID" value="RBP14654.1"/>
    <property type="molecule type" value="Genomic_DNA"/>
</dbReference>
<evidence type="ECO:0008006" key="3">
    <source>
        <dbReference type="Google" id="ProtNLM"/>
    </source>
</evidence>
<proteinExistence type="predicted"/>
<dbReference type="GeneID" id="99807478"/>
<name>A0ABX9G2C3_9ENTR</name>
<accession>A0ABX9G2C3</accession>